<reference evidence="1" key="1">
    <citation type="submission" date="2013-04" db="EMBL/GenBank/DDBJ databases">
        <authorList>
            <person name="Qu J."/>
            <person name="Murali S.C."/>
            <person name="Bandaranaike D."/>
            <person name="Bellair M."/>
            <person name="Blankenburg K."/>
            <person name="Chao H."/>
            <person name="Dinh H."/>
            <person name="Doddapaneni H."/>
            <person name="Downs B."/>
            <person name="Dugan-Rocha S."/>
            <person name="Elkadiri S."/>
            <person name="Gnanaolivu R.D."/>
            <person name="Hernandez B."/>
            <person name="Javaid M."/>
            <person name="Jayaseelan J.C."/>
            <person name="Lee S."/>
            <person name="Li M."/>
            <person name="Ming W."/>
            <person name="Munidasa M."/>
            <person name="Muniz J."/>
            <person name="Nguyen L."/>
            <person name="Ongeri F."/>
            <person name="Osuji N."/>
            <person name="Pu L.-L."/>
            <person name="Puazo M."/>
            <person name="Qu C."/>
            <person name="Quiroz J."/>
            <person name="Raj R."/>
            <person name="Weissenberger G."/>
            <person name="Xin Y."/>
            <person name="Zou X."/>
            <person name="Han Y."/>
            <person name="Richards S."/>
            <person name="Worley K."/>
            <person name="Muzny D."/>
            <person name="Gibbs R."/>
        </authorList>
    </citation>
    <scope>NUCLEOTIDE SEQUENCE</scope>
    <source>
        <strain evidence="1">Sampled in the wild</strain>
    </source>
</reference>
<name>A0A8K0KFF9_LADFU</name>
<accession>A0A8K0KFF9</accession>
<dbReference type="Gene3D" id="2.10.25.10">
    <property type="entry name" value="Laminin"/>
    <property type="match status" value="1"/>
</dbReference>
<comment type="caution">
    <text evidence="1">The sequence shown here is derived from an EMBL/GenBank/DDBJ whole genome shotgun (WGS) entry which is preliminary data.</text>
</comment>
<organism evidence="1 2">
    <name type="scientific">Ladona fulva</name>
    <name type="common">Scarce chaser dragonfly</name>
    <name type="synonym">Libellula fulva</name>
    <dbReference type="NCBI Taxonomy" id="123851"/>
    <lineage>
        <taxon>Eukaryota</taxon>
        <taxon>Metazoa</taxon>
        <taxon>Ecdysozoa</taxon>
        <taxon>Arthropoda</taxon>
        <taxon>Hexapoda</taxon>
        <taxon>Insecta</taxon>
        <taxon>Pterygota</taxon>
        <taxon>Palaeoptera</taxon>
        <taxon>Odonata</taxon>
        <taxon>Epiprocta</taxon>
        <taxon>Anisoptera</taxon>
        <taxon>Libelluloidea</taxon>
        <taxon>Libellulidae</taxon>
        <taxon>Ladona</taxon>
    </lineage>
</organism>
<evidence type="ECO:0000313" key="1">
    <source>
        <dbReference type="EMBL" id="KAG8233890.1"/>
    </source>
</evidence>
<keyword evidence="2" id="KW-1185">Reference proteome</keyword>
<evidence type="ECO:0000313" key="2">
    <source>
        <dbReference type="Proteomes" id="UP000792457"/>
    </source>
</evidence>
<sequence length="203" mass="22139">MDIRVRGAGMFLIAAAFPLLFAIGESYSPYAYQPKILVQEGHLEIVGAEGRNISLRTSAGGYVNLNGDNLVNLVAAVRINAVGHRRVRRLFRVIHDGRGAGDHMVGRFCGASLPKGGNIISTHKYFVGELEKLVLTESTYLIFQGSRTCGPCPPGYQGDGVVCVYIGVCQMNNGGCHHLARCIDNPSIFLNHTAENSYRFRKI</sequence>
<dbReference type="EMBL" id="KZ308752">
    <property type="protein sequence ID" value="KAG8233890.1"/>
    <property type="molecule type" value="Genomic_DNA"/>
</dbReference>
<dbReference type="Proteomes" id="UP000792457">
    <property type="component" value="Unassembled WGS sequence"/>
</dbReference>
<dbReference type="AlphaFoldDB" id="A0A8K0KFF9"/>
<dbReference type="OrthoDB" id="10009301at2759"/>
<gene>
    <name evidence="1" type="ORF">J437_LFUL005217</name>
</gene>
<reference evidence="1" key="2">
    <citation type="submission" date="2017-10" db="EMBL/GenBank/DDBJ databases">
        <title>Ladona fulva Genome sequencing and assembly.</title>
        <authorList>
            <person name="Murali S."/>
            <person name="Richards S."/>
            <person name="Bandaranaike D."/>
            <person name="Bellair M."/>
            <person name="Blankenburg K."/>
            <person name="Chao H."/>
            <person name="Dinh H."/>
            <person name="Doddapaneni H."/>
            <person name="Dugan-Rocha S."/>
            <person name="Elkadiri S."/>
            <person name="Gnanaolivu R."/>
            <person name="Hernandez B."/>
            <person name="Skinner E."/>
            <person name="Javaid M."/>
            <person name="Lee S."/>
            <person name="Li M."/>
            <person name="Ming W."/>
            <person name="Munidasa M."/>
            <person name="Muniz J."/>
            <person name="Nguyen L."/>
            <person name="Hughes D."/>
            <person name="Osuji N."/>
            <person name="Pu L.-L."/>
            <person name="Puazo M."/>
            <person name="Qu C."/>
            <person name="Quiroz J."/>
            <person name="Raj R."/>
            <person name="Weissenberger G."/>
            <person name="Xin Y."/>
            <person name="Zou X."/>
            <person name="Han Y."/>
            <person name="Worley K."/>
            <person name="Muzny D."/>
            <person name="Gibbs R."/>
        </authorList>
    </citation>
    <scope>NUCLEOTIDE SEQUENCE</scope>
    <source>
        <strain evidence="1">Sampled in the wild</strain>
    </source>
</reference>
<protein>
    <submittedName>
        <fullName evidence="1">Uncharacterized protein</fullName>
    </submittedName>
</protein>
<proteinExistence type="predicted"/>